<dbReference type="GO" id="GO:0016491">
    <property type="term" value="F:oxidoreductase activity"/>
    <property type="evidence" value="ECO:0007669"/>
    <property type="project" value="InterPro"/>
</dbReference>
<dbReference type="InterPro" id="IPR001853">
    <property type="entry name" value="DSBA-like_thioredoxin_dom"/>
</dbReference>
<evidence type="ECO:0000313" key="2">
    <source>
        <dbReference type="EMBL" id="KAI5083885.1"/>
    </source>
</evidence>
<keyword evidence="3" id="KW-1185">Reference proteome</keyword>
<dbReference type="AlphaFoldDB" id="A0A9D4VD71"/>
<dbReference type="PANTHER" id="PTHR13887:SF46">
    <property type="entry name" value="DSBA-LIKE THIOREDOXIN DOMAIN-CONTAINING PROTEIN"/>
    <property type="match status" value="1"/>
</dbReference>
<evidence type="ECO:0000313" key="3">
    <source>
        <dbReference type="Proteomes" id="UP000886520"/>
    </source>
</evidence>
<organism evidence="2 3">
    <name type="scientific">Adiantum capillus-veneris</name>
    <name type="common">Maidenhair fern</name>
    <dbReference type="NCBI Taxonomy" id="13818"/>
    <lineage>
        <taxon>Eukaryota</taxon>
        <taxon>Viridiplantae</taxon>
        <taxon>Streptophyta</taxon>
        <taxon>Embryophyta</taxon>
        <taxon>Tracheophyta</taxon>
        <taxon>Polypodiopsida</taxon>
        <taxon>Polypodiidae</taxon>
        <taxon>Polypodiales</taxon>
        <taxon>Pteridineae</taxon>
        <taxon>Pteridaceae</taxon>
        <taxon>Vittarioideae</taxon>
        <taxon>Adiantum</taxon>
    </lineage>
</organism>
<dbReference type="SUPFAM" id="SSF52833">
    <property type="entry name" value="Thioredoxin-like"/>
    <property type="match status" value="1"/>
</dbReference>
<sequence>MAVPAIIRVDAWSDLACPWCYVGKARLDKAIQNLNLDAIHQQTQVVVHWHPYMIDINTTSSGEEYLAYNKRRWGSDGWTSSLRRSGAKDGLRFKDWKWWPNTLHAHRLVLLADSVGKGGEAKQELFRLTYEEGQNISDLEVLCAAANQLGLSGAREYLMSDEGKQQVIKQDRAAKSERKIDSVPFFIVNGSYSFSGAQDATTIEVVLQKAMSL</sequence>
<reference evidence="2" key="1">
    <citation type="submission" date="2021-01" db="EMBL/GenBank/DDBJ databases">
        <title>Adiantum capillus-veneris genome.</title>
        <authorList>
            <person name="Fang Y."/>
            <person name="Liao Q."/>
        </authorList>
    </citation>
    <scope>NUCLEOTIDE SEQUENCE</scope>
    <source>
        <strain evidence="2">H3</strain>
        <tissue evidence="2">Leaf</tissue>
    </source>
</reference>
<evidence type="ECO:0000259" key="1">
    <source>
        <dbReference type="Pfam" id="PF01323"/>
    </source>
</evidence>
<protein>
    <recommendedName>
        <fullName evidence="1">DSBA-like thioredoxin domain-containing protein</fullName>
    </recommendedName>
</protein>
<dbReference type="Pfam" id="PF01323">
    <property type="entry name" value="DSBA"/>
    <property type="match status" value="1"/>
</dbReference>
<proteinExistence type="predicted"/>
<accession>A0A9D4VD71</accession>
<gene>
    <name evidence="2" type="ORF">GOP47_0000054</name>
</gene>
<dbReference type="EMBL" id="JABFUD020000001">
    <property type="protein sequence ID" value="KAI5083885.1"/>
    <property type="molecule type" value="Genomic_DNA"/>
</dbReference>
<dbReference type="InterPro" id="IPR036249">
    <property type="entry name" value="Thioredoxin-like_sf"/>
</dbReference>
<dbReference type="Proteomes" id="UP000886520">
    <property type="component" value="Chromosome 1"/>
</dbReference>
<dbReference type="PANTHER" id="PTHR13887">
    <property type="entry name" value="GLUTATHIONE S-TRANSFERASE KAPPA"/>
    <property type="match status" value="1"/>
</dbReference>
<name>A0A9D4VD71_ADICA</name>
<comment type="caution">
    <text evidence="2">The sequence shown here is derived from an EMBL/GenBank/DDBJ whole genome shotgun (WGS) entry which is preliminary data.</text>
</comment>
<dbReference type="OrthoDB" id="1930760at2759"/>
<dbReference type="Gene3D" id="3.40.30.10">
    <property type="entry name" value="Glutaredoxin"/>
    <property type="match status" value="1"/>
</dbReference>
<feature type="domain" description="DSBA-like thioredoxin" evidence="1">
    <location>
        <begin position="9"/>
        <end position="205"/>
    </location>
</feature>
<dbReference type="CDD" id="cd03024">
    <property type="entry name" value="DsbA_FrnE"/>
    <property type="match status" value="1"/>
</dbReference>